<dbReference type="GO" id="GO:0051307">
    <property type="term" value="P:meiotic chromosome separation"/>
    <property type="evidence" value="ECO:0007669"/>
    <property type="project" value="TreeGrafter"/>
</dbReference>
<dbReference type="OrthoDB" id="10255632at2759"/>
<evidence type="ECO:0000256" key="3">
    <source>
        <dbReference type="ARBA" id="ARBA00022801"/>
    </source>
</evidence>
<proteinExistence type="predicted"/>
<feature type="compositionally biased region" description="Basic and acidic residues" evidence="5">
    <location>
        <begin position="310"/>
        <end position="323"/>
    </location>
</feature>
<keyword evidence="4" id="KW-0159">Chromosome partition</keyword>
<protein>
    <recommendedName>
        <fullName evidence="2">separase</fullName>
        <ecNumber evidence="2">3.4.22.49</ecNumber>
    </recommendedName>
</protein>
<dbReference type="InterPro" id="IPR005314">
    <property type="entry name" value="Peptidase_C50"/>
</dbReference>
<name>A0A8S9Z2E9_9TREM</name>
<accession>A0A8S9Z2E9</accession>
<gene>
    <name evidence="7" type="ORF">EG68_03351</name>
</gene>
<organism evidence="7 8">
    <name type="scientific">Paragonimus skrjabini miyazakii</name>
    <dbReference type="NCBI Taxonomy" id="59628"/>
    <lineage>
        <taxon>Eukaryota</taxon>
        <taxon>Metazoa</taxon>
        <taxon>Spiralia</taxon>
        <taxon>Lophotrochozoa</taxon>
        <taxon>Platyhelminthes</taxon>
        <taxon>Trematoda</taxon>
        <taxon>Digenea</taxon>
        <taxon>Plagiorchiida</taxon>
        <taxon>Troglotremata</taxon>
        <taxon>Troglotrematidae</taxon>
        <taxon>Paragonimus</taxon>
    </lineage>
</organism>
<dbReference type="GO" id="GO:0004197">
    <property type="term" value="F:cysteine-type endopeptidase activity"/>
    <property type="evidence" value="ECO:0007669"/>
    <property type="project" value="InterPro"/>
</dbReference>
<reference evidence="7" key="1">
    <citation type="submission" date="2019-07" db="EMBL/GenBank/DDBJ databases">
        <title>Annotation for the trematode Paragonimus miyazaki's.</title>
        <authorList>
            <person name="Choi Y.-J."/>
        </authorList>
    </citation>
    <scope>NUCLEOTIDE SEQUENCE</scope>
    <source>
        <strain evidence="7">Japan</strain>
    </source>
</reference>
<dbReference type="Proteomes" id="UP000822476">
    <property type="component" value="Unassembled WGS sequence"/>
</dbReference>
<evidence type="ECO:0000256" key="5">
    <source>
        <dbReference type="SAM" id="MobiDB-lite"/>
    </source>
</evidence>
<dbReference type="PANTHER" id="PTHR12792">
    <property type="entry name" value="EXTRA SPINDLE POLES 1-RELATED"/>
    <property type="match status" value="1"/>
</dbReference>
<evidence type="ECO:0000256" key="4">
    <source>
        <dbReference type="ARBA" id="ARBA00022829"/>
    </source>
</evidence>
<feature type="domain" description="Peptidase C50" evidence="6">
    <location>
        <begin position="1254"/>
        <end position="1349"/>
    </location>
</feature>
<dbReference type="InterPro" id="IPR030397">
    <property type="entry name" value="SEPARIN_core_dom"/>
</dbReference>
<dbReference type="EMBL" id="JTDE01001253">
    <property type="protein sequence ID" value="KAF7259331.1"/>
    <property type="molecule type" value="Genomic_DNA"/>
</dbReference>
<dbReference type="GO" id="GO:0072686">
    <property type="term" value="C:mitotic spindle"/>
    <property type="evidence" value="ECO:0007669"/>
    <property type="project" value="TreeGrafter"/>
</dbReference>
<evidence type="ECO:0000259" key="6">
    <source>
        <dbReference type="PROSITE" id="PS51700"/>
    </source>
</evidence>
<feature type="region of interest" description="Disordered" evidence="5">
    <location>
        <begin position="310"/>
        <end position="330"/>
    </location>
</feature>
<comment type="caution">
    <text evidence="7">The sequence shown here is derived from an EMBL/GenBank/DDBJ whole genome shotgun (WGS) entry which is preliminary data.</text>
</comment>
<keyword evidence="8" id="KW-1185">Reference proteome</keyword>
<dbReference type="EC" id="3.4.22.49" evidence="2"/>
<dbReference type="PROSITE" id="PS51700">
    <property type="entry name" value="SEPARIN"/>
    <property type="match status" value="1"/>
</dbReference>
<dbReference type="GO" id="GO:0005737">
    <property type="term" value="C:cytoplasm"/>
    <property type="evidence" value="ECO:0007669"/>
    <property type="project" value="TreeGrafter"/>
</dbReference>
<keyword evidence="3" id="KW-0378">Hydrolase</keyword>
<evidence type="ECO:0000313" key="7">
    <source>
        <dbReference type="EMBL" id="KAF7259331.1"/>
    </source>
</evidence>
<dbReference type="PANTHER" id="PTHR12792:SF0">
    <property type="entry name" value="SEPARIN"/>
    <property type="match status" value="1"/>
</dbReference>
<comment type="catalytic activity">
    <reaction evidence="1">
        <text>All bonds known to be hydrolyzed by this endopeptidase have arginine in P1 and an acidic residue in P4. P6 is often occupied by an acidic residue or by a hydroxy-amino-acid residue, the phosphorylation of which enhances cleavage.</text>
        <dbReference type="EC" id="3.4.22.49"/>
    </reaction>
</comment>
<dbReference type="Pfam" id="PF03568">
    <property type="entry name" value="Separin_C"/>
    <property type="match status" value="1"/>
</dbReference>
<dbReference type="GO" id="GO:0005634">
    <property type="term" value="C:nucleus"/>
    <property type="evidence" value="ECO:0007669"/>
    <property type="project" value="InterPro"/>
</dbReference>
<sequence>MCSLDALGPFFAEFSRLSTLLQEVVPDLTQLTLTDISPEVIEGSNDEVYTGLPTFMNASRLVIPLEQCAKSLCSLSVSRVKCVRPLLTKMELGAILANTYNLTRIECRIWDVMFSISEQSGRFLDASYALVNRLLAELMKDEFSVNSDYETLKPRAATHCTELLKNKALLDTAFEAALTGQLPTPHAHFQSVLISLGTTYLEHYFDWPGFSARMALIPLRYKDFFASKSWAAVCARGYFYWIHLHARCLFGATNEVHSNPETLDTFLAGWNNAVIPVPDSILHAAVIVRMHGRTLVQFMRQCCERKLARQHPKASERTNENKENIPVGSPVHKPNAPKVATWGGSQLSDGELLNLWLGTRLLVRGCLHVTELYTLSGSVREARAYQSELLRVGQRFHLCACAQIAISLMAHLDLFAQRKWAFELRMRQLNHIATCSVSLEELARERKHLSMHRTVTSPVTDETEDASFLHSDESVSLTARRRAARQHSSATEEETGLDERSADTLSVATNPLIAANAHAFASIFPCSPPSIRQSQSSASDPEGFPTFAQILSLILGTVRSKSGVTSDANEELQKLDERLSSVGGLPLSMCIHRILHGVHWGWLVKIIQLVRDRLLPTIHYLPVVLPPSHNQMNEHDDTEALLHAFSALSTSPERNNQQDDLSNVAIKELSRRSQVPRRDVEAHLAPTTGQTMLPPPLPPNAPRRLADRRVSPQSVVFQKANRASHSKKFPVGNVSHLVTNKPGTTPSVENGNPLLPSLPPTTPLDTRRSRSATLRIRPKQSKVSGGGRLGLSGLDTEPEDEFILKQLGYQLAPRKQRINCEKSIDIYVDSDDRDYSGLPNAQSRAYHTISRESHSYLNKMHDPVESCPSLSGVPPRPRNLRLASRWEAAQHRSTPELSPSSTGIQVTHSDRALLSKLVAAADASSDRLADQLNQAYNQLAGLPIPNLARPICHWLGLHWLGKGSQSQAGRYLCQAVGIAPTNLFASILSSRLCEQKSTTSETPDPSQMNRWFSGHCRIRDCSIPGHPLQDQDKIGAIDDCSKHITVVQFCLIDELATAAPTPSTVQDQSAPTTRAVHDCLPLGLGVRSGGYLVVTRYTGVTGKSCSSLTSESRVIHGFSKSGLKAIDSFDELQLESLDSMQLQDRVRYWRTRYKLDNRLESLLSEMRNDWFTSDDLTWILGRRAGNSRLDSTNPTNIVLILDRRLIYLPWEWILSDAGPDVTCFTRSFSLPLVLGHLATLEEKASRSDMMTFNPHQTYYVLNPEANLSFTQQMFQPLFNRFATWRGVVGREPTVHEVNAGFTNHDLFIYLGHGNGSRFLLHAFNQGLSARAAALVLGCSSGKPRWEGRHEPYSSLFNHLLAGCPFVAGLLWDVTDRDMDRFTLQFLRQWLFAQRDPRSTRGLGHCLAQASTACKLKHLVGKSVIVYGVRAEPSLDALLHFPDKDGNSEFDFDTWIKSLTSQKL</sequence>
<dbReference type="GO" id="GO:0006508">
    <property type="term" value="P:proteolysis"/>
    <property type="evidence" value="ECO:0007669"/>
    <property type="project" value="InterPro"/>
</dbReference>
<feature type="region of interest" description="Disordered" evidence="5">
    <location>
        <begin position="479"/>
        <end position="502"/>
    </location>
</feature>
<evidence type="ECO:0000313" key="8">
    <source>
        <dbReference type="Proteomes" id="UP000822476"/>
    </source>
</evidence>
<evidence type="ECO:0000256" key="2">
    <source>
        <dbReference type="ARBA" id="ARBA00012489"/>
    </source>
</evidence>
<feature type="region of interest" description="Disordered" evidence="5">
    <location>
        <begin position="742"/>
        <end position="772"/>
    </location>
</feature>
<evidence type="ECO:0000256" key="1">
    <source>
        <dbReference type="ARBA" id="ARBA00000451"/>
    </source>
</evidence>